<dbReference type="RefSeq" id="XP_042636722.1">
    <property type="nucleotide sequence ID" value="XM_042780788.1"/>
</dbReference>
<evidence type="ECO:0000313" key="1">
    <source>
        <dbReference type="Proteomes" id="UP000694850"/>
    </source>
</evidence>
<accession>A0AC54Z627</accession>
<dbReference type="Proteomes" id="UP000694850">
    <property type="component" value="Unplaced"/>
</dbReference>
<organism evidence="1 2">
    <name type="scientific">Orycteropus afer afer</name>
    <dbReference type="NCBI Taxonomy" id="1230840"/>
    <lineage>
        <taxon>Eukaryota</taxon>
        <taxon>Metazoa</taxon>
        <taxon>Chordata</taxon>
        <taxon>Craniata</taxon>
        <taxon>Vertebrata</taxon>
        <taxon>Euteleostomi</taxon>
        <taxon>Mammalia</taxon>
        <taxon>Eutheria</taxon>
        <taxon>Afrotheria</taxon>
        <taxon>Tubulidentata</taxon>
        <taxon>Orycteropodidae</taxon>
        <taxon>Orycteropus</taxon>
    </lineage>
</organism>
<keyword evidence="1" id="KW-1185">Reference proteome</keyword>
<gene>
    <name evidence="2" type="primary">LOC103196027</name>
</gene>
<reference evidence="2" key="1">
    <citation type="submission" date="2025-08" db="UniProtKB">
        <authorList>
            <consortium name="RefSeq"/>
        </authorList>
    </citation>
    <scope>IDENTIFICATION</scope>
</reference>
<protein>
    <submittedName>
        <fullName evidence="2">Testisin-like</fullName>
    </submittedName>
</protein>
<feature type="non-terminal residue" evidence="2">
    <location>
        <position position="1"/>
    </location>
</feature>
<evidence type="ECO:0000313" key="2">
    <source>
        <dbReference type="RefSeq" id="XP_042636722.1"/>
    </source>
</evidence>
<proteinExistence type="predicted"/>
<sequence length="335" mass="37516">LLLWLLWSRAGLAGLGQLGPDVGTQGSTPSQLPPKGPDGDLVTPTAGSGTWNVLTTPCGLRNIEARVVGGQDAGRGFWPWQGSLRWQRNHRCGASLLSHRWALTAAHCFQQSRDPSDWSVQFGERTAQPSFLNLRAYYNRYRVEKIVLNPKFQGYSPFDIALLKLSSSVTYRKYIQPVCVVDSTERFQNRTDCWVTGWGKIQERKTLEPPYNLQETQISIINNTMCNHLYRRPDFRSFIWGDMVCAGTEDGSKDACNGDSGGPLVCEVSSVWYQVGVVSWGVGCGRPNRPGIYTNVSEHFRWMQELMDHSLARTDTSSPLLLLVLLRAPPLLWPA</sequence>
<name>A0AC54Z627_ORYAF</name>